<proteinExistence type="predicted"/>
<organism evidence="1 2">
    <name type="scientific">Rangifer tarandus platyrhynchus</name>
    <name type="common">Svalbard reindeer</name>
    <dbReference type="NCBI Taxonomy" id="3082113"/>
    <lineage>
        <taxon>Eukaryota</taxon>
        <taxon>Metazoa</taxon>
        <taxon>Chordata</taxon>
        <taxon>Craniata</taxon>
        <taxon>Vertebrata</taxon>
        <taxon>Euteleostomi</taxon>
        <taxon>Mammalia</taxon>
        <taxon>Eutheria</taxon>
        <taxon>Laurasiatheria</taxon>
        <taxon>Artiodactyla</taxon>
        <taxon>Ruminantia</taxon>
        <taxon>Pecora</taxon>
        <taxon>Cervidae</taxon>
        <taxon>Odocoileinae</taxon>
        <taxon>Rangifer</taxon>
    </lineage>
</organism>
<evidence type="ECO:0000313" key="2">
    <source>
        <dbReference type="Proteomes" id="UP001162501"/>
    </source>
</evidence>
<name>A0ACB0DRP9_RANTA</name>
<dbReference type="Proteomes" id="UP001162501">
    <property type="component" value="Chromosome 1"/>
</dbReference>
<evidence type="ECO:0000313" key="1">
    <source>
        <dbReference type="EMBL" id="CAI9690897.1"/>
    </source>
</evidence>
<protein>
    <submittedName>
        <fullName evidence="1">Uncharacterized protein</fullName>
    </submittedName>
</protein>
<reference evidence="1" key="1">
    <citation type="submission" date="2023-05" db="EMBL/GenBank/DDBJ databases">
        <authorList>
            <consortium name="ELIXIR-Norway"/>
        </authorList>
    </citation>
    <scope>NUCLEOTIDE SEQUENCE</scope>
</reference>
<accession>A0ACB0DRP9</accession>
<gene>
    <name evidence="1" type="ORF">MRATA1EN3_LOCUS2110</name>
</gene>
<sequence>MLPALPRAQALRRRRPRSRVLWPRGLGGYAAPTEPAAGAGTSSRRMLQRGACRPPQSTRARIPQKFGSGSVGSEMQPKLHFAEPRANKHTQAFTQTSSRPAPPRRIPAACGQARGRDRPLNGAT</sequence>
<dbReference type="EMBL" id="OX596085">
    <property type="protein sequence ID" value="CAI9690897.1"/>
    <property type="molecule type" value="Genomic_DNA"/>
</dbReference>